<name>A0A0P1EZU8_9RHOB</name>
<protein>
    <submittedName>
        <fullName evidence="1">Uncharacterized protein</fullName>
    </submittedName>
</protein>
<dbReference type="Proteomes" id="UP000050783">
    <property type="component" value="Unassembled WGS sequence"/>
</dbReference>
<dbReference type="OrthoDB" id="8454614at2"/>
<sequence>MSNKTVMIAGATCFALLAACDDTSTSSASAELTPAQQACLRDVANTTNNSQVVVLSSAFSEAGTQVTVGVGEDRAPWNCIAYSDGATAGIEFLGDEGAL</sequence>
<proteinExistence type="predicted"/>
<gene>
    <name evidence="1" type="ORF">RUA4292_03191</name>
</gene>
<dbReference type="EMBL" id="CYPU01000051">
    <property type="protein sequence ID" value="CUH48999.1"/>
    <property type="molecule type" value="Genomic_DNA"/>
</dbReference>
<evidence type="ECO:0000313" key="2">
    <source>
        <dbReference type="Proteomes" id="UP000050783"/>
    </source>
</evidence>
<dbReference type="RefSeq" id="WP_058278479.1">
    <property type="nucleotide sequence ID" value="NZ_CYPU01000051.1"/>
</dbReference>
<dbReference type="AlphaFoldDB" id="A0A0P1EZU8"/>
<reference evidence="1 2" key="1">
    <citation type="submission" date="2015-09" db="EMBL/GenBank/DDBJ databases">
        <authorList>
            <consortium name="Swine Surveillance"/>
        </authorList>
    </citation>
    <scope>NUCLEOTIDE SEQUENCE [LARGE SCALE GENOMIC DNA]</scope>
    <source>
        <strain evidence="1 2">CECT 4292</strain>
    </source>
</reference>
<dbReference type="GeneID" id="55494352"/>
<dbReference type="PROSITE" id="PS51257">
    <property type="entry name" value="PROKAR_LIPOPROTEIN"/>
    <property type="match status" value="1"/>
</dbReference>
<organism evidence="1 2">
    <name type="scientific">Ruegeria atlantica</name>
    <dbReference type="NCBI Taxonomy" id="81569"/>
    <lineage>
        <taxon>Bacteria</taxon>
        <taxon>Pseudomonadati</taxon>
        <taxon>Pseudomonadota</taxon>
        <taxon>Alphaproteobacteria</taxon>
        <taxon>Rhodobacterales</taxon>
        <taxon>Roseobacteraceae</taxon>
        <taxon>Ruegeria</taxon>
    </lineage>
</organism>
<evidence type="ECO:0000313" key="1">
    <source>
        <dbReference type="EMBL" id="CUH48999.1"/>
    </source>
</evidence>
<accession>A0A0P1EZU8</accession>